<dbReference type="GO" id="GO:0005525">
    <property type="term" value="F:GTP binding"/>
    <property type="evidence" value="ECO:0007669"/>
    <property type="project" value="InterPro"/>
</dbReference>
<dbReference type="GO" id="GO:0003924">
    <property type="term" value="F:GTPase activity"/>
    <property type="evidence" value="ECO:0007669"/>
    <property type="project" value="InterPro"/>
</dbReference>
<organism evidence="13 14">
    <name type="scientific">Lagenidium giganteum</name>
    <dbReference type="NCBI Taxonomy" id="4803"/>
    <lineage>
        <taxon>Eukaryota</taxon>
        <taxon>Sar</taxon>
        <taxon>Stramenopiles</taxon>
        <taxon>Oomycota</taxon>
        <taxon>Peronosporomycetes</taxon>
        <taxon>Pythiales</taxon>
        <taxon>Pythiaceae</taxon>
    </lineage>
</organism>
<dbReference type="GO" id="GO:0005634">
    <property type="term" value="C:nucleus"/>
    <property type="evidence" value="ECO:0007669"/>
    <property type="project" value="UniProtKB-SubCell"/>
</dbReference>
<evidence type="ECO:0000256" key="4">
    <source>
        <dbReference type="ARBA" id="ARBA00009993"/>
    </source>
</evidence>
<feature type="compositionally biased region" description="Basic and acidic residues" evidence="10">
    <location>
        <begin position="51"/>
        <end position="65"/>
    </location>
</feature>
<evidence type="ECO:0000256" key="9">
    <source>
        <dbReference type="ARBA" id="ARBA00023242"/>
    </source>
</evidence>
<dbReference type="InterPro" id="IPR001806">
    <property type="entry name" value="Small_GTPase"/>
</dbReference>
<dbReference type="Gene3D" id="3.40.50.300">
    <property type="entry name" value="P-loop containing nucleotide triphosphate hydrolases"/>
    <property type="match status" value="1"/>
</dbReference>
<dbReference type="AlphaFoldDB" id="A0AAV2YVC0"/>
<dbReference type="Pfam" id="PF03931">
    <property type="entry name" value="Skp1_POZ"/>
    <property type="match status" value="1"/>
</dbReference>
<dbReference type="GO" id="GO:0016020">
    <property type="term" value="C:membrane"/>
    <property type="evidence" value="ECO:0007669"/>
    <property type="project" value="UniProtKB-SubCell"/>
</dbReference>
<dbReference type="PROSITE" id="PS51421">
    <property type="entry name" value="RAS"/>
    <property type="match status" value="1"/>
</dbReference>
<dbReference type="FunFam" id="3.30.710.10:FF:000035">
    <property type="entry name" value="Elongin C transcription elongation factor"/>
    <property type="match status" value="2"/>
</dbReference>
<dbReference type="InterPro" id="IPR011333">
    <property type="entry name" value="SKP1/BTB/POZ_sf"/>
</dbReference>
<feature type="transmembrane region" description="Helical" evidence="11">
    <location>
        <begin position="487"/>
        <end position="506"/>
    </location>
</feature>
<evidence type="ECO:0000256" key="2">
    <source>
        <dbReference type="ARBA" id="ARBA00004141"/>
    </source>
</evidence>
<dbReference type="PROSITE" id="PS51420">
    <property type="entry name" value="RHO"/>
    <property type="match status" value="1"/>
</dbReference>
<feature type="transmembrane region" description="Helical" evidence="11">
    <location>
        <begin position="388"/>
        <end position="408"/>
    </location>
</feature>
<evidence type="ECO:0000256" key="8">
    <source>
        <dbReference type="ARBA" id="ARBA00023136"/>
    </source>
</evidence>
<evidence type="ECO:0000256" key="5">
    <source>
        <dbReference type="ARBA" id="ARBA00021347"/>
    </source>
</evidence>
<dbReference type="PROSITE" id="PS51419">
    <property type="entry name" value="RAB"/>
    <property type="match status" value="1"/>
</dbReference>
<evidence type="ECO:0000256" key="3">
    <source>
        <dbReference type="ARBA" id="ARBA00007491"/>
    </source>
</evidence>
<feature type="non-terminal residue" evidence="13">
    <location>
        <position position="1"/>
    </location>
</feature>
<name>A0AAV2YVC0_9STRA</name>
<keyword evidence="8 11" id="KW-0472">Membrane</keyword>
<dbReference type="CDD" id="cd18321">
    <property type="entry name" value="BTB_POZ_EloC"/>
    <property type="match status" value="1"/>
</dbReference>
<dbReference type="Proteomes" id="UP001146120">
    <property type="component" value="Unassembled WGS sequence"/>
</dbReference>
<reference evidence="13" key="1">
    <citation type="submission" date="2022-11" db="EMBL/GenBank/DDBJ databases">
        <authorList>
            <person name="Morgan W.R."/>
            <person name="Tartar A."/>
        </authorList>
    </citation>
    <scope>NUCLEOTIDE SEQUENCE</scope>
    <source>
        <strain evidence="13">ARSEF 373</strain>
    </source>
</reference>
<accession>A0AAV2YVC0</accession>
<comment type="subcellular location">
    <subcellularLocation>
        <location evidence="2">Membrane</location>
        <topology evidence="2">Multi-pass membrane protein</topology>
    </subcellularLocation>
    <subcellularLocation>
        <location evidence="1">Nucleus</location>
    </subcellularLocation>
</comment>
<evidence type="ECO:0000259" key="12">
    <source>
        <dbReference type="Pfam" id="PF03931"/>
    </source>
</evidence>
<dbReference type="InterPro" id="IPR027417">
    <property type="entry name" value="P-loop_NTPase"/>
</dbReference>
<evidence type="ECO:0000313" key="13">
    <source>
        <dbReference type="EMBL" id="DAZ98070.1"/>
    </source>
</evidence>
<dbReference type="GO" id="GO:0006511">
    <property type="term" value="P:ubiquitin-dependent protein catabolic process"/>
    <property type="evidence" value="ECO:0007669"/>
    <property type="project" value="InterPro"/>
</dbReference>
<evidence type="ECO:0000256" key="6">
    <source>
        <dbReference type="ARBA" id="ARBA00022692"/>
    </source>
</evidence>
<dbReference type="Pfam" id="PF09799">
    <property type="entry name" value="Transmemb_17"/>
    <property type="match status" value="1"/>
</dbReference>
<evidence type="ECO:0000256" key="7">
    <source>
        <dbReference type="ARBA" id="ARBA00022989"/>
    </source>
</evidence>
<keyword evidence="9" id="KW-0539">Nucleus</keyword>
<dbReference type="FunFam" id="3.40.50.300:FF:001447">
    <property type="entry name" value="Ras-related protein Rab-1B"/>
    <property type="match status" value="1"/>
</dbReference>
<dbReference type="SUPFAM" id="SSF143875">
    <property type="entry name" value="ERH-like"/>
    <property type="match status" value="1"/>
</dbReference>
<dbReference type="PRINTS" id="PR00449">
    <property type="entry name" value="RASTRNSFRMNG"/>
</dbReference>
<dbReference type="InterPro" id="IPR035912">
    <property type="entry name" value="EHR_sf"/>
</dbReference>
<dbReference type="EMBL" id="DAKRPA010000117">
    <property type="protein sequence ID" value="DAZ98070.1"/>
    <property type="molecule type" value="Genomic_DNA"/>
</dbReference>
<dbReference type="SMART" id="SM00174">
    <property type="entry name" value="RHO"/>
    <property type="match status" value="1"/>
</dbReference>
<evidence type="ECO:0000256" key="1">
    <source>
        <dbReference type="ARBA" id="ARBA00004123"/>
    </source>
</evidence>
<comment type="similarity">
    <text evidence="4">Belongs to the SKP1 family.</text>
</comment>
<evidence type="ECO:0000256" key="10">
    <source>
        <dbReference type="SAM" id="MobiDB-lite"/>
    </source>
</evidence>
<feature type="domain" description="SKP1 component POZ" evidence="12">
    <location>
        <begin position="190"/>
        <end position="250"/>
    </location>
</feature>
<feature type="transmembrane region" description="Helical" evidence="11">
    <location>
        <begin position="452"/>
        <end position="475"/>
    </location>
</feature>
<keyword evidence="14" id="KW-1185">Reference proteome</keyword>
<dbReference type="SMART" id="SM00512">
    <property type="entry name" value="Skp1"/>
    <property type="match status" value="1"/>
</dbReference>
<dbReference type="InterPro" id="IPR039948">
    <property type="entry name" value="ELC1"/>
</dbReference>
<dbReference type="InterPro" id="IPR000781">
    <property type="entry name" value="ERH"/>
</dbReference>
<dbReference type="InterPro" id="IPR005225">
    <property type="entry name" value="Small_GTP-bd"/>
</dbReference>
<keyword evidence="7 11" id="KW-1133">Transmembrane helix</keyword>
<dbReference type="SUPFAM" id="SSF54695">
    <property type="entry name" value="POZ domain"/>
    <property type="match status" value="2"/>
</dbReference>
<protein>
    <recommendedName>
        <fullName evidence="5">Elongin-C</fullName>
    </recommendedName>
</protein>
<dbReference type="Gene3D" id="3.30.2260.10">
    <property type="entry name" value="Enhancer of rudimentary"/>
    <property type="match status" value="1"/>
</dbReference>
<dbReference type="Pfam" id="PF00071">
    <property type="entry name" value="Ras"/>
    <property type="match status" value="1"/>
</dbReference>
<feature type="region of interest" description="Disordered" evidence="10">
    <location>
        <begin position="1"/>
        <end position="71"/>
    </location>
</feature>
<dbReference type="InterPro" id="IPR001232">
    <property type="entry name" value="SKP1-like"/>
</dbReference>
<dbReference type="InterPro" id="IPR016073">
    <property type="entry name" value="Skp1_comp_POZ"/>
</dbReference>
<evidence type="ECO:0000313" key="14">
    <source>
        <dbReference type="Proteomes" id="UP001146120"/>
    </source>
</evidence>
<dbReference type="SUPFAM" id="SSF52540">
    <property type="entry name" value="P-loop containing nucleoside triphosphate hydrolases"/>
    <property type="match status" value="1"/>
</dbReference>
<dbReference type="Gene3D" id="3.30.710.10">
    <property type="entry name" value="Potassium Channel Kv1.1, Chain A"/>
    <property type="match status" value="2"/>
</dbReference>
<feature type="transmembrane region" description="Helical" evidence="11">
    <location>
        <begin position="420"/>
        <end position="440"/>
    </location>
</feature>
<gene>
    <name evidence="13" type="ORF">N0F65_001945</name>
</gene>
<comment type="similarity">
    <text evidence="3">Belongs to the E(R) family.</text>
</comment>
<dbReference type="NCBIfam" id="TIGR00231">
    <property type="entry name" value="small_GTP"/>
    <property type="match status" value="1"/>
</dbReference>
<keyword evidence="6 11" id="KW-0812">Transmembrane</keyword>
<sequence>DVKGHARPSGYPRLGSAKKPRSVENLVRGASAVVRPSRPPPPERAPPTVESVHKERQSSERRQSERSNGMAEFRQAKHTIILVQYTRDPNSRTYLDFESVNAGMDGVVKMYEAKLKQLNPQLKNITYDIQDLYNYIDSLTDLSALVLDLETKTYLPCGKEWIKKKVFQVLKNQCGNMAQDGADAEFSASDMIKLISAEGHEIYISRKCAMVSGTIKAMLSGQFTESKGEIRFPDISAAILERVCQYMYYKEQYSGNPSRRPDAEGHEIMISRKCAMVSGTIRAMLNAKNADPENGDEGIRFADLNAVVLEKVCQYMYYKTQYTDSTSRFPDFEIPPEMALELMMAANYLEYLTHANKRLLIAYWRRHPRPVREYTPDRRRTRMHLQMAIYYKGLFAWLFYPISFLLLLEKLGRFDYSSSLARALHVCSFALLLAADLARLWLGTVGNLEHQVFHLTAFLFVSLCPVLPSVLFFSFASEHLVPFDRVVGAMFFLFLACECALAWRVLQDLLRKETTPVVGDATVGKTALLQVLKSSGHEYPKNYVMTSGVELCIKSIPIPDTQVVVELFLFDCAGQSIFNQREFGQLHYKGASAVMVVYDINNRESFKSVAKWYQDVTSVAMNRNIPGVLVANKTDLRENNRDAISTKDGEDMADKGDMKYFECSAQQNTGIDAPFTHIADWFYKKYQSAAQRA</sequence>
<comment type="caution">
    <text evidence="13">The sequence shown here is derived from an EMBL/GenBank/DDBJ whole genome shotgun (WGS) entry which is preliminary data.</text>
</comment>
<reference evidence="13" key="2">
    <citation type="journal article" date="2023" name="Microbiol Resour">
        <title>Decontamination and Annotation of the Draft Genome Sequence of the Oomycete Lagenidium giganteum ARSEF 373.</title>
        <authorList>
            <person name="Morgan W.R."/>
            <person name="Tartar A."/>
        </authorList>
    </citation>
    <scope>NUCLEOTIDE SEQUENCE</scope>
    <source>
        <strain evidence="13">ARSEF 373</strain>
    </source>
</reference>
<dbReference type="Pfam" id="PF01133">
    <property type="entry name" value="ER"/>
    <property type="match status" value="1"/>
</dbReference>
<proteinExistence type="inferred from homology"/>
<dbReference type="PANTHER" id="PTHR20648">
    <property type="entry name" value="ELONGIN-C"/>
    <property type="match status" value="1"/>
</dbReference>
<dbReference type="SMART" id="SM00175">
    <property type="entry name" value="RAB"/>
    <property type="match status" value="1"/>
</dbReference>
<evidence type="ECO:0000256" key="11">
    <source>
        <dbReference type="SAM" id="Phobius"/>
    </source>
</evidence>
<dbReference type="InterPro" id="IPR019184">
    <property type="entry name" value="Uncharacterised_TM-17"/>
</dbReference>
<dbReference type="SMART" id="SM00173">
    <property type="entry name" value="RAS"/>
    <property type="match status" value="1"/>
</dbReference>